<accession>A0A152A5Y8</accession>
<feature type="compositionally biased region" description="Polar residues" evidence="1">
    <location>
        <begin position="342"/>
        <end position="360"/>
    </location>
</feature>
<feature type="region of interest" description="Disordered" evidence="1">
    <location>
        <begin position="432"/>
        <end position="480"/>
    </location>
</feature>
<dbReference type="InParanoid" id="A0A152A5Y8"/>
<keyword evidence="3" id="KW-1185">Reference proteome</keyword>
<feature type="compositionally biased region" description="Low complexity" evidence="1">
    <location>
        <begin position="189"/>
        <end position="221"/>
    </location>
</feature>
<feature type="compositionally biased region" description="Acidic residues" evidence="1">
    <location>
        <begin position="459"/>
        <end position="480"/>
    </location>
</feature>
<evidence type="ECO:0000256" key="1">
    <source>
        <dbReference type="SAM" id="MobiDB-lite"/>
    </source>
</evidence>
<dbReference type="Gene3D" id="3.90.980.20">
    <property type="match status" value="1"/>
</dbReference>
<feature type="compositionally biased region" description="Low complexity" evidence="1">
    <location>
        <begin position="140"/>
        <end position="153"/>
    </location>
</feature>
<evidence type="ECO:0000313" key="3">
    <source>
        <dbReference type="Proteomes" id="UP000076078"/>
    </source>
</evidence>
<sequence>MENIEELAHQILFEIKNNNNNSNNTTPNINIKKQSFNPFSSSFGIPSSLLNSPDLPCVPTSPVYSFVKLNFEDSRDPTFGNSSTSSAHDSLYNNKTNSNYNQQPPLPTMFSTGKNLIPIPNISPSNSLCSSTDSFLGYDSPSQSVPSSPPAFSKSYKHQPPQVLKSQPMLNQHHPIHNILNSIFSQDLPQQQQPTVQNKSSSPIKTNSNNSKTNKKNNNNNNNNIVCSLNECLLCNRGQPELLIKNPTWASIMRVVFFTLHQEKDKPFFSLKSDVYDFMTSHWDILCMNKKRSDNWHKQIQDMLSHSKNIFESGMDKYKQNGFWRLKQMNDPWVMPHKGSRKQGSVSTTFTPSSANVTPLQQQSSTCSSLSSSPSSFQVPSITTSPLMLSSSLPSLPHPRITRLFNDELSSSTGSLNSKKRSSIDMLISTSHDNEYSVETSPSRKKRLSDSGEIKNYDDENDDEYDQSDDEDELFIDDSK</sequence>
<feature type="compositionally biased region" description="Polar residues" evidence="1">
    <location>
        <begin position="79"/>
        <end position="104"/>
    </location>
</feature>
<proteinExistence type="predicted"/>
<reference evidence="2 3" key="1">
    <citation type="submission" date="2015-12" db="EMBL/GenBank/DDBJ databases">
        <title>Dictyostelia acquired genes for synthesis and detection of signals that induce cell-type specialization by lateral gene transfer from prokaryotes.</title>
        <authorList>
            <person name="Gloeckner G."/>
            <person name="Schaap P."/>
        </authorList>
    </citation>
    <scope>NUCLEOTIDE SEQUENCE [LARGE SCALE GENOMIC DNA]</scope>
    <source>
        <strain evidence="2 3">TK</strain>
    </source>
</reference>
<feature type="region of interest" description="Disordered" evidence="1">
    <location>
        <begin position="77"/>
        <end position="104"/>
    </location>
</feature>
<evidence type="ECO:0000313" key="2">
    <source>
        <dbReference type="EMBL" id="KYR01638.1"/>
    </source>
</evidence>
<dbReference type="STRING" id="361077.A0A152A5Y8"/>
<dbReference type="Proteomes" id="UP000076078">
    <property type="component" value="Unassembled WGS sequence"/>
</dbReference>
<feature type="compositionally biased region" description="Low complexity" evidence="1">
    <location>
        <begin position="361"/>
        <end position="375"/>
    </location>
</feature>
<comment type="caution">
    <text evidence="2">The sequence shown here is derived from an EMBL/GenBank/DDBJ whole genome shotgun (WGS) entry which is preliminary data.</text>
</comment>
<dbReference type="OMA" id="MDKYKQN"/>
<dbReference type="FunCoup" id="A0A152A5Y8">
    <property type="interactions" value="259"/>
</dbReference>
<protein>
    <submittedName>
        <fullName evidence="2">Uncharacterized protein</fullName>
    </submittedName>
</protein>
<feature type="region of interest" description="Disordered" evidence="1">
    <location>
        <begin position="139"/>
        <end position="162"/>
    </location>
</feature>
<feature type="compositionally biased region" description="Basic and acidic residues" evidence="1">
    <location>
        <begin position="448"/>
        <end position="458"/>
    </location>
</feature>
<name>A0A152A5Y8_TIELA</name>
<feature type="region of interest" description="Disordered" evidence="1">
    <location>
        <begin position="188"/>
        <end position="221"/>
    </location>
</feature>
<feature type="region of interest" description="Disordered" evidence="1">
    <location>
        <begin position="337"/>
        <end position="375"/>
    </location>
</feature>
<dbReference type="FunFam" id="3.90.980.20:FF:000011">
    <property type="entry name" value="Uncharacterized protein"/>
    <property type="match status" value="1"/>
</dbReference>
<dbReference type="EMBL" id="LODT01000006">
    <property type="protein sequence ID" value="KYR01638.1"/>
    <property type="molecule type" value="Genomic_DNA"/>
</dbReference>
<dbReference type="OrthoDB" id="20932at2759"/>
<dbReference type="AlphaFoldDB" id="A0A152A5Y8"/>
<organism evidence="2 3">
    <name type="scientific">Tieghemostelium lacteum</name>
    <name type="common">Slime mold</name>
    <name type="synonym">Dictyostelium lacteum</name>
    <dbReference type="NCBI Taxonomy" id="361077"/>
    <lineage>
        <taxon>Eukaryota</taxon>
        <taxon>Amoebozoa</taxon>
        <taxon>Evosea</taxon>
        <taxon>Eumycetozoa</taxon>
        <taxon>Dictyostelia</taxon>
        <taxon>Dictyosteliales</taxon>
        <taxon>Raperosteliaceae</taxon>
        <taxon>Tieghemostelium</taxon>
    </lineage>
</organism>
<gene>
    <name evidence="2" type="ORF">DLAC_01640</name>
</gene>